<feature type="domain" description="ATP-grasp" evidence="2">
    <location>
        <begin position="127"/>
        <end position="302"/>
    </location>
</feature>
<dbReference type="PANTHER" id="PTHR21621">
    <property type="entry name" value="RIBOSOMAL PROTEIN S6 MODIFICATION PROTEIN"/>
    <property type="match status" value="1"/>
</dbReference>
<dbReference type="SUPFAM" id="SSF56059">
    <property type="entry name" value="Glutathione synthetase ATP-binding domain-like"/>
    <property type="match status" value="1"/>
</dbReference>
<sequence length="309" mass="34494">MIVICGIASEEPIALVTHELERLGFPYLMLHQRDFLDTSLDLEVVGTGIQGRLVHHGRAVDCRSVTAIYSRLMEWRLLPELQHAGDGERQLCQSWHEALTSWIEIAPGCVMNRAAAMASNQSKPYQAQLIRRAGFTIPETLVTNDPDLVREFRARHQRVIYKSISAVRSIVRFLDDEALERLPLIRGCPVQFQRYVPGVNVRVHVVDGTPIATRVRTDRVDYRYAHRDGGRAELTPWRLPPELADRCAALAARLGLTLAGIDLLLGDDGEVYCFEVNPSPAFSYYEAHTGQPIAHAIARALGRGASTPV</sequence>
<dbReference type="RefSeq" id="WP_290112977.1">
    <property type="nucleotide sequence ID" value="NZ_JAUEPL010000025.1"/>
</dbReference>
<evidence type="ECO:0000313" key="3">
    <source>
        <dbReference type="EMBL" id="MDN3295825.1"/>
    </source>
</evidence>
<dbReference type="PROSITE" id="PS50975">
    <property type="entry name" value="ATP_GRASP"/>
    <property type="match status" value="1"/>
</dbReference>
<dbReference type="EMBL" id="JAUEPL010000025">
    <property type="protein sequence ID" value="MDN3295825.1"/>
    <property type="molecule type" value="Genomic_DNA"/>
</dbReference>
<dbReference type="Proteomes" id="UP001174050">
    <property type="component" value="Unassembled WGS sequence"/>
</dbReference>
<keyword evidence="1" id="KW-0067">ATP-binding</keyword>
<proteinExistence type="predicted"/>
<name>A0ABT7Z8Q3_9ACTN</name>
<gene>
    <name evidence="3" type="ORF">QWM81_17565</name>
</gene>
<dbReference type="InterPro" id="IPR011761">
    <property type="entry name" value="ATP-grasp"/>
</dbReference>
<dbReference type="PANTHER" id="PTHR21621:SF0">
    <property type="entry name" value="BETA-CITRYLGLUTAMATE SYNTHASE B-RELATED"/>
    <property type="match status" value="1"/>
</dbReference>
<dbReference type="Pfam" id="PF02955">
    <property type="entry name" value="GSH-S_ATP"/>
    <property type="match status" value="1"/>
</dbReference>
<protein>
    <submittedName>
        <fullName evidence="3">Glutathione synthase</fullName>
    </submittedName>
</protein>
<keyword evidence="1" id="KW-0547">Nucleotide-binding</keyword>
<evidence type="ECO:0000313" key="4">
    <source>
        <dbReference type="Proteomes" id="UP001174050"/>
    </source>
</evidence>
<evidence type="ECO:0000256" key="1">
    <source>
        <dbReference type="PROSITE-ProRule" id="PRU00409"/>
    </source>
</evidence>
<evidence type="ECO:0000259" key="2">
    <source>
        <dbReference type="PROSITE" id="PS50975"/>
    </source>
</evidence>
<dbReference type="InterPro" id="IPR004218">
    <property type="entry name" value="GSHS_ATP-bd"/>
</dbReference>
<accession>A0ABT7Z8Q3</accession>
<keyword evidence="4" id="KW-1185">Reference proteome</keyword>
<comment type="caution">
    <text evidence="3">The sequence shown here is derived from an EMBL/GenBank/DDBJ whole genome shotgun (WGS) entry which is preliminary data.</text>
</comment>
<dbReference type="Gene3D" id="3.30.470.20">
    <property type="entry name" value="ATP-grasp fold, B domain"/>
    <property type="match status" value="1"/>
</dbReference>
<organism evidence="3 4">
    <name type="scientific">Streptomyces ficellus</name>
    <dbReference type="NCBI Taxonomy" id="1977088"/>
    <lineage>
        <taxon>Bacteria</taxon>
        <taxon>Bacillati</taxon>
        <taxon>Actinomycetota</taxon>
        <taxon>Actinomycetes</taxon>
        <taxon>Kitasatosporales</taxon>
        <taxon>Streptomycetaceae</taxon>
        <taxon>Streptomyces</taxon>
    </lineage>
</organism>
<reference evidence="3" key="1">
    <citation type="submission" date="2023-06" db="EMBL/GenBank/DDBJ databases">
        <title>WGS-Sequencing of Streptomyces ficellus isolate 21 collected from sand in Gara Djebilet Iron Mine in Algeria.</title>
        <authorList>
            <person name="Zegers G.P."/>
            <person name="Gomez A."/>
            <person name="Gueddou A."/>
            <person name="Zahara A.F."/>
            <person name="Worth M."/>
            <person name="Sevigny J.L."/>
            <person name="Tisa L."/>
        </authorList>
    </citation>
    <scope>NUCLEOTIDE SEQUENCE</scope>
    <source>
        <strain evidence="3">AS11</strain>
    </source>
</reference>